<sequence>MSLKGVAQETLKIVREGKFINSFGKVINFSREQQAAEAATLLYTPEQLSELLQKPAPKDIQNPIVEVTEETTQVAAHRLVTVEGCSDLVLLNYASARNPGGGFINGAKAQEEDLARCSGLYPCLLKQPDYYETNRAYDSLLYTDRIIYSPQVPWFRTRSRGLLDDFFLASIITAPAPNAGQVLRRDATAGAEIEDTLRRRAGYVLTVAREHGHRTLLLGAWGCGVFRNDPNLVADAFGQWLSEPRFQGCFERVVFGIYDPSKSKETLKAFQKRF</sequence>
<dbReference type="InterPro" id="IPR019261">
    <property type="entry name" value="PARG_cat_microbial"/>
</dbReference>
<evidence type="ECO:0000313" key="2">
    <source>
        <dbReference type="EMBL" id="VEP17158.1"/>
    </source>
</evidence>
<dbReference type="OrthoDB" id="9806181at2"/>
<reference evidence="2 3" key="1">
    <citation type="submission" date="2019-01" db="EMBL/GenBank/DDBJ databases">
        <authorList>
            <person name="Brito A."/>
        </authorList>
    </citation>
    <scope>NUCLEOTIDE SEQUENCE [LARGE SCALE GENOMIC DNA]</scope>
    <source>
        <strain evidence="2">1</strain>
    </source>
</reference>
<dbReference type="InterPro" id="IPR012664">
    <property type="entry name" value="CHP02452"/>
</dbReference>
<dbReference type="EMBL" id="CAACVJ010000512">
    <property type="protein sequence ID" value="VEP17158.1"/>
    <property type="molecule type" value="Genomic_DNA"/>
</dbReference>
<feature type="domain" description="Microbial-type PARG catalytic" evidence="1">
    <location>
        <begin position="7"/>
        <end position="156"/>
    </location>
</feature>
<gene>
    <name evidence="2" type="ORF">H1P_560015</name>
</gene>
<evidence type="ECO:0000259" key="1">
    <source>
        <dbReference type="Pfam" id="PF10021"/>
    </source>
</evidence>
<dbReference type="Proteomes" id="UP000320055">
    <property type="component" value="Unassembled WGS sequence"/>
</dbReference>
<accession>A0A563W0C1</accession>
<dbReference type="NCBIfam" id="TIGR02452">
    <property type="entry name" value="TIGR02452 family protein"/>
    <property type="match status" value="1"/>
</dbReference>
<dbReference type="PANTHER" id="PTHR35596:SF1">
    <property type="entry name" value="MICROBIAL-TYPE PARG CATALYTIC DOMAIN-CONTAINING PROTEIN"/>
    <property type="match status" value="1"/>
</dbReference>
<dbReference type="SUPFAM" id="SSF52949">
    <property type="entry name" value="Macro domain-like"/>
    <property type="match status" value="1"/>
</dbReference>
<name>A0A563W0C1_9CYAN</name>
<dbReference type="PIRSF" id="PIRSF014899">
    <property type="entry name" value="UCP014899"/>
    <property type="match status" value="1"/>
</dbReference>
<keyword evidence="3" id="KW-1185">Reference proteome</keyword>
<dbReference type="RefSeq" id="WP_144866815.1">
    <property type="nucleotide sequence ID" value="NZ_LR213815.1"/>
</dbReference>
<proteinExistence type="predicted"/>
<evidence type="ECO:0000313" key="3">
    <source>
        <dbReference type="Proteomes" id="UP000320055"/>
    </source>
</evidence>
<protein>
    <recommendedName>
        <fullName evidence="1">Microbial-type PARG catalytic domain-containing protein</fullName>
    </recommendedName>
</protein>
<organism evidence="2 3">
    <name type="scientific">Hyella patelloides LEGE 07179</name>
    <dbReference type="NCBI Taxonomy" id="945734"/>
    <lineage>
        <taxon>Bacteria</taxon>
        <taxon>Bacillati</taxon>
        <taxon>Cyanobacteriota</taxon>
        <taxon>Cyanophyceae</taxon>
        <taxon>Pleurocapsales</taxon>
        <taxon>Hyellaceae</taxon>
        <taxon>Hyella</taxon>
    </lineage>
</organism>
<dbReference type="PANTHER" id="PTHR35596">
    <property type="entry name" value="DUF2263 DOMAIN-CONTAINING PROTEIN"/>
    <property type="match status" value="1"/>
</dbReference>
<dbReference type="Pfam" id="PF10021">
    <property type="entry name" value="PARG_cat_microb"/>
    <property type="match status" value="1"/>
</dbReference>
<dbReference type="AlphaFoldDB" id="A0A563W0C1"/>
<dbReference type="Gene3D" id="3.40.220.10">
    <property type="entry name" value="Leucine Aminopeptidase, subunit E, domain 1"/>
    <property type="match status" value="1"/>
</dbReference>
<dbReference type="InterPro" id="IPR043472">
    <property type="entry name" value="Macro_dom-like"/>
</dbReference>